<reference evidence="1" key="1">
    <citation type="journal article" date="2021" name="Microb. Physiol.">
        <title>Proteogenomic Insights into the Physiology of Marine, Sulfate-Reducing, Filamentous Desulfonema limicola and Desulfonema magnum.</title>
        <authorList>
            <person name="Schnaars V."/>
            <person name="Wohlbrand L."/>
            <person name="Scheve S."/>
            <person name="Hinrichs C."/>
            <person name="Reinhardt R."/>
            <person name="Rabus R."/>
        </authorList>
    </citation>
    <scope>NUCLEOTIDE SEQUENCE</scope>
    <source>
        <strain evidence="1">4be13</strain>
    </source>
</reference>
<dbReference type="AlphaFoldDB" id="A0A975BXN5"/>
<dbReference type="RefSeq" id="WP_207680507.1">
    <property type="nucleotide sequence ID" value="NZ_CP061800.1"/>
</dbReference>
<evidence type="ECO:0000313" key="2">
    <source>
        <dbReference type="Proteomes" id="UP000663722"/>
    </source>
</evidence>
<dbReference type="Proteomes" id="UP000663722">
    <property type="component" value="Chromosome"/>
</dbReference>
<name>A0A975BXN5_9BACT</name>
<protein>
    <submittedName>
        <fullName evidence="1">Uncharacterized protein</fullName>
    </submittedName>
</protein>
<dbReference type="EMBL" id="CP061800">
    <property type="protein sequence ID" value="QTA93646.1"/>
    <property type="molecule type" value="Genomic_DNA"/>
</dbReference>
<organism evidence="1 2">
    <name type="scientific">Desulfonema magnum</name>
    <dbReference type="NCBI Taxonomy" id="45655"/>
    <lineage>
        <taxon>Bacteria</taxon>
        <taxon>Pseudomonadati</taxon>
        <taxon>Thermodesulfobacteriota</taxon>
        <taxon>Desulfobacteria</taxon>
        <taxon>Desulfobacterales</taxon>
        <taxon>Desulfococcaceae</taxon>
        <taxon>Desulfonema</taxon>
    </lineage>
</organism>
<keyword evidence="2" id="KW-1185">Reference proteome</keyword>
<accession>A0A975BXN5</accession>
<proteinExistence type="predicted"/>
<gene>
    <name evidence="1" type="ORF">dnm_097500</name>
</gene>
<evidence type="ECO:0000313" key="1">
    <source>
        <dbReference type="EMBL" id="QTA93646.1"/>
    </source>
</evidence>
<dbReference type="KEGG" id="dmm:dnm_097500"/>
<sequence>MEQTKNRFVVCINNDEYPASLELHKIYRILPDADAEQDGDLRVTDESGEDYLYPAEWFVLISLPYEVELSVMHTATV</sequence>